<sequence length="494" mass="56667">MKDNNTTDMLKKKHFYIICLFLVVVTFAVYWQVLDNDFVIYDDDVYVTENTHVHKGVTFDSLTWAFTSSNASNWHPLTWISHMIDCQLYGLNAKGHHLTNLLFHVANTLLLLLVLVRMTGTLWQSFFVAALFALHPLHVESVAWVAERKDVLSTFFMMLTLWAYTIYVKKGGVKRYSLVVLFFMLGLMSKPMLVTLPFILLMLDFWPLGRLCLLHDTRNVVTGQQTNERTDIFRLVLEKVPFFALAVGSSVVTFIVQERGGAMQLVKTYSIQTRIINPFVAYTEYMLNMIWPVKLAVLYPHPGNSLPLWKGVTAGLALVLITILVIRKARKIPYLAVGWLWYVVTLIPVIGIVQVGPQAMADRYTYITLIGLFVIIAWGAKDLLSKWSHRKMCLGTLAAIILPVLIVLTWKQVQYWENSITLFKHTLKHTSNNFVIHNNLGIVLREQGRTEEAIKHYFQALRSNPDYALAHYNLGIAYDNSGSTKRRLSHTRRQ</sequence>
<accession>A0A0F9L7K8</accession>
<organism evidence="4">
    <name type="scientific">marine sediment metagenome</name>
    <dbReference type="NCBI Taxonomy" id="412755"/>
    <lineage>
        <taxon>unclassified sequences</taxon>
        <taxon>metagenomes</taxon>
        <taxon>ecological metagenomes</taxon>
    </lineage>
</organism>
<gene>
    <name evidence="4" type="ORF">LCGC14_1614330</name>
</gene>
<dbReference type="InterPro" id="IPR052346">
    <property type="entry name" value="O-mannosyl-transferase_TMTC"/>
</dbReference>
<keyword evidence="3" id="KW-1133">Transmembrane helix</keyword>
<dbReference type="Gene3D" id="1.25.40.10">
    <property type="entry name" value="Tetratricopeptide repeat domain"/>
    <property type="match status" value="1"/>
</dbReference>
<comment type="caution">
    <text evidence="4">The sequence shown here is derived from an EMBL/GenBank/DDBJ whole genome shotgun (WGS) entry which is preliminary data.</text>
</comment>
<feature type="transmembrane region" description="Helical" evidence="3">
    <location>
        <begin position="151"/>
        <end position="168"/>
    </location>
</feature>
<feature type="transmembrane region" description="Helical" evidence="3">
    <location>
        <begin position="392"/>
        <end position="410"/>
    </location>
</feature>
<feature type="transmembrane region" description="Helical" evidence="3">
    <location>
        <begin position="363"/>
        <end position="380"/>
    </location>
</feature>
<dbReference type="PANTHER" id="PTHR44227:SF3">
    <property type="entry name" value="PROTEIN O-MANNOSYL-TRANSFERASE TMTC4"/>
    <property type="match status" value="1"/>
</dbReference>
<dbReference type="Pfam" id="PF13414">
    <property type="entry name" value="TPR_11"/>
    <property type="match status" value="1"/>
</dbReference>
<reference evidence="4" key="1">
    <citation type="journal article" date="2015" name="Nature">
        <title>Complex archaea that bridge the gap between prokaryotes and eukaryotes.</title>
        <authorList>
            <person name="Spang A."/>
            <person name="Saw J.H."/>
            <person name="Jorgensen S.L."/>
            <person name="Zaremba-Niedzwiedzka K."/>
            <person name="Martijn J."/>
            <person name="Lind A.E."/>
            <person name="van Eijk R."/>
            <person name="Schleper C."/>
            <person name="Guy L."/>
            <person name="Ettema T.J."/>
        </authorList>
    </citation>
    <scope>NUCLEOTIDE SEQUENCE</scope>
</reference>
<feature type="transmembrane region" description="Helical" evidence="3">
    <location>
        <begin position="279"/>
        <end position="300"/>
    </location>
</feature>
<proteinExistence type="predicted"/>
<keyword evidence="3" id="KW-0812">Transmembrane</keyword>
<dbReference type="InterPro" id="IPR019734">
    <property type="entry name" value="TPR_rpt"/>
</dbReference>
<feature type="transmembrane region" description="Helical" evidence="3">
    <location>
        <begin position="306"/>
        <end position="326"/>
    </location>
</feature>
<feature type="transmembrane region" description="Helical" evidence="3">
    <location>
        <begin position="15"/>
        <end position="33"/>
    </location>
</feature>
<evidence type="ECO:0000256" key="1">
    <source>
        <dbReference type="ARBA" id="ARBA00022737"/>
    </source>
</evidence>
<keyword evidence="3" id="KW-0472">Membrane</keyword>
<dbReference type="InterPro" id="IPR011990">
    <property type="entry name" value="TPR-like_helical_dom_sf"/>
</dbReference>
<feature type="transmembrane region" description="Helical" evidence="3">
    <location>
        <begin position="240"/>
        <end position="258"/>
    </location>
</feature>
<protein>
    <submittedName>
        <fullName evidence="4">Uncharacterized protein</fullName>
    </submittedName>
</protein>
<keyword evidence="1" id="KW-0677">Repeat</keyword>
<evidence type="ECO:0000256" key="3">
    <source>
        <dbReference type="SAM" id="Phobius"/>
    </source>
</evidence>
<feature type="transmembrane region" description="Helical" evidence="3">
    <location>
        <begin position="338"/>
        <end position="357"/>
    </location>
</feature>
<evidence type="ECO:0000313" key="4">
    <source>
        <dbReference type="EMBL" id="KKM23525.1"/>
    </source>
</evidence>
<dbReference type="AlphaFoldDB" id="A0A0F9L7K8"/>
<dbReference type="PANTHER" id="PTHR44227">
    <property type="match status" value="1"/>
</dbReference>
<evidence type="ECO:0000256" key="2">
    <source>
        <dbReference type="ARBA" id="ARBA00022803"/>
    </source>
</evidence>
<dbReference type="EMBL" id="LAZR01013107">
    <property type="protein sequence ID" value="KKM23525.1"/>
    <property type="molecule type" value="Genomic_DNA"/>
</dbReference>
<dbReference type="PROSITE" id="PS50005">
    <property type="entry name" value="TPR"/>
    <property type="match status" value="1"/>
</dbReference>
<keyword evidence="2" id="KW-0802">TPR repeat</keyword>
<feature type="transmembrane region" description="Helical" evidence="3">
    <location>
        <begin position="180"/>
        <end position="203"/>
    </location>
</feature>
<name>A0A0F9L7K8_9ZZZZ</name>
<dbReference type="SMART" id="SM00028">
    <property type="entry name" value="TPR"/>
    <property type="match status" value="1"/>
</dbReference>
<dbReference type="SUPFAM" id="SSF48452">
    <property type="entry name" value="TPR-like"/>
    <property type="match status" value="1"/>
</dbReference>